<reference evidence="3" key="1">
    <citation type="submission" date="2018-04" db="EMBL/GenBank/DDBJ databases">
        <title>Whole genome sequencing of Hypsizygus marmoreus.</title>
        <authorList>
            <person name="Choi I.-G."/>
            <person name="Min B."/>
            <person name="Kim J.-G."/>
            <person name="Kim S."/>
            <person name="Oh Y.-L."/>
            <person name="Kong W.-S."/>
            <person name="Park H."/>
            <person name="Jeong J."/>
            <person name="Song E.-S."/>
        </authorList>
    </citation>
    <scope>NUCLEOTIDE SEQUENCE [LARGE SCALE GENOMIC DNA]</scope>
    <source>
        <strain evidence="3">51987-8</strain>
    </source>
</reference>
<feature type="signal peptide" evidence="2">
    <location>
        <begin position="1"/>
        <end position="19"/>
    </location>
</feature>
<evidence type="ECO:0000256" key="2">
    <source>
        <dbReference type="SAM" id="SignalP"/>
    </source>
</evidence>
<evidence type="ECO:0000313" key="3">
    <source>
        <dbReference type="EMBL" id="RDB15199.1"/>
    </source>
</evidence>
<organism evidence="3 4">
    <name type="scientific">Hypsizygus marmoreus</name>
    <name type="common">White beech mushroom</name>
    <name type="synonym">Agaricus marmoreus</name>
    <dbReference type="NCBI Taxonomy" id="39966"/>
    <lineage>
        <taxon>Eukaryota</taxon>
        <taxon>Fungi</taxon>
        <taxon>Dikarya</taxon>
        <taxon>Basidiomycota</taxon>
        <taxon>Agaricomycotina</taxon>
        <taxon>Agaricomycetes</taxon>
        <taxon>Agaricomycetidae</taxon>
        <taxon>Agaricales</taxon>
        <taxon>Tricholomatineae</taxon>
        <taxon>Lyophyllaceae</taxon>
        <taxon>Hypsizygus</taxon>
    </lineage>
</organism>
<proteinExistence type="predicted"/>
<protein>
    <recommendedName>
        <fullName evidence="5">Retrotransposon gag domain-containing protein</fullName>
    </recommendedName>
</protein>
<dbReference type="CDD" id="cd00303">
    <property type="entry name" value="retropepsin_like"/>
    <property type="match status" value="1"/>
</dbReference>
<evidence type="ECO:0000313" key="4">
    <source>
        <dbReference type="Proteomes" id="UP000076154"/>
    </source>
</evidence>
<dbReference type="Gene3D" id="2.40.70.10">
    <property type="entry name" value="Acid Proteases"/>
    <property type="match status" value="1"/>
</dbReference>
<dbReference type="OrthoDB" id="3268967at2759"/>
<keyword evidence="2" id="KW-0732">Signal</keyword>
<keyword evidence="4" id="KW-1185">Reference proteome</keyword>
<dbReference type="EMBL" id="LUEZ02000184">
    <property type="protein sequence ID" value="RDB15199.1"/>
    <property type="molecule type" value="Genomic_DNA"/>
</dbReference>
<accession>A0A369IZM7</accession>
<dbReference type="Proteomes" id="UP000076154">
    <property type="component" value="Unassembled WGS sequence"/>
</dbReference>
<dbReference type="STRING" id="39966.A0A369IZM7"/>
<feature type="compositionally biased region" description="Low complexity" evidence="1">
    <location>
        <begin position="299"/>
        <end position="312"/>
    </location>
</feature>
<comment type="caution">
    <text evidence="3">The sequence shown here is derived from an EMBL/GenBank/DDBJ whole genome shotgun (WGS) entry which is preliminary data.</text>
</comment>
<feature type="chain" id="PRO_5016901935" description="Retrotransposon gag domain-containing protein" evidence="2">
    <location>
        <begin position="20"/>
        <end position="579"/>
    </location>
</feature>
<feature type="region of interest" description="Disordered" evidence="1">
    <location>
        <begin position="289"/>
        <end position="326"/>
    </location>
</feature>
<dbReference type="InterPro" id="IPR021109">
    <property type="entry name" value="Peptidase_aspartic_dom_sf"/>
</dbReference>
<dbReference type="AlphaFoldDB" id="A0A369IZM7"/>
<dbReference type="InParanoid" id="A0A369IZM7"/>
<gene>
    <name evidence="3" type="ORF">Hypma_004687</name>
</gene>
<name>A0A369IZM7_HYPMA</name>
<feature type="region of interest" description="Disordered" evidence="1">
    <location>
        <begin position="48"/>
        <end position="77"/>
    </location>
</feature>
<evidence type="ECO:0000256" key="1">
    <source>
        <dbReference type="SAM" id="MobiDB-lite"/>
    </source>
</evidence>
<feature type="non-terminal residue" evidence="3">
    <location>
        <position position="579"/>
    </location>
</feature>
<sequence>MVLFWCMLLKIVFLPPSDVYHTDEHGRTSAVTLSRKLSTPFPLLTRSRTKTTVERPSSPLSSLPSLPPTSPSSSESSSDVLYTALPLHIVMSSTSSLPTATIKVASSGKLPILTPGDITPQVLSDLVHAYKDFFDAKNIDDDVKVKKILSSFRDNRIRDWINADHARFTSLSFADFMIEFRANYLDPEWESQLRCVLLSSRLDPNKSSFWDWAANLQSTNSLLFGTSSYLDVDALRSQLEAGIDTKLDRRCVEQKLNEVKCVEDGRQAELKRHREISEDVLRHSKCPAFSEPSCHGNQSSRSSTTSAANRESNTLRSSTPSDFIRLPPLSESERTLLADNHGCFKCRHFHINHSSKSCPNDFPNGATYHTLTARDIPSHNTSSASSSKSKPIAAVAFSSWSEPIASTSSVAAVLPNSPAVLGNGSDSEDDLSDEVSTPFSIPHYVWKGSVVGPNVSAPVTVSMLIDSGSHIILINPGLVAHLGLHRPLPVDVAMSEDGPKTPKTLLEYCHLSVTLLDQSWTSNIVCAIIAPGLCSPIILGLLFLHTNHIVVDHHERTAIDKRSKYDLLNPTVVPPINRK</sequence>
<evidence type="ECO:0008006" key="5">
    <source>
        <dbReference type="Google" id="ProtNLM"/>
    </source>
</evidence>